<dbReference type="EMBL" id="MHMW01000028">
    <property type="protein sequence ID" value="OGZ33596.1"/>
    <property type="molecule type" value="Genomic_DNA"/>
</dbReference>
<dbReference type="InterPro" id="IPR048466">
    <property type="entry name" value="DNA_pol3_delta-like_C"/>
</dbReference>
<evidence type="ECO:0000313" key="12">
    <source>
        <dbReference type="Proteomes" id="UP000179099"/>
    </source>
</evidence>
<dbReference type="GO" id="GO:0009360">
    <property type="term" value="C:DNA polymerase III complex"/>
    <property type="evidence" value="ECO:0007669"/>
    <property type="project" value="InterPro"/>
</dbReference>
<dbReference type="SUPFAM" id="SSF48019">
    <property type="entry name" value="post-AAA+ oligomerization domain-like"/>
    <property type="match status" value="1"/>
</dbReference>
<dbReference type="Gene3D" id="3.40.50.300">
    <property type="entry name" value="P-loop containing nucleotide triphosphate hydrolases"/>
    <property type="match status" value="1"/>
</dbReference>
<keyword evidence="3" id="KW-0808">Transferase</keyword>
<evidence type="ECO:0000256" key="4">
    <source>
        <dbReference type="ARBA" id="ARBA00022695"/>
    </source>
</evidence>
<keyword evidence="6" id="KW-0239">DNA-directed DNA polymerase</keyword>
<gene>
    <name evidence="11" type="ORF">A2Y98_01535</name>
</gene>
<keyword evidence="5" id="KW-0235">DNA replication</keyword>
<sequence length="317" mass="36160">MIIFLYGPDSYRSNQKLKEIIKNYKAKHKSGLNFQSFDWSSSALNDIKNILSSVSMFDEKKLIVVKNACGAAKDNQGKMIEILKEKKALQDESVIILFFEAAKPEKSELFSWLARHVRMVECFESLIGAKLVNWVKKEIEKAGSLIEAEALEKLVSFIGADLWQMHNEIDKLVSFKAGEPITENDVDLFIRSKYDTNIFAMIDALAARNKNLAYKLMHQHLSLGENEIYILTMFIYQFRNLLQIKNLIDAGISYDALAKKTGLHPFIIKKSWPQLKNFSQDILKKIYDRLLSIDIGIKRGHIEPQTALDLVVGEIAG</sequence>
<dbReference type="InterPro" id="IPR008921">
    <property type="entry name" value="DNA_pol3_clamp-load_cplx_C"/>
</dbReference>
<comment type="caution">
    <text evidence="11">The sequence shown here is derived from an EMBL/GenBank/DDBJ whole genome shotgun (WGS) entry which is preliminary data.</text>
</comment>
<comment type="similarity">
    <text evidence="7">Belongs to the DNA polymerase HolA subunit family.</text>
</comment>
<protein>
    <recommendedName>
        <fullName evidence="2">DNA polymerase III subunit delta</fullName>
        <ecNumber evidence="1">2.7.7.7</ecNumber>
    </recommendedName>
</protein>
<dbReference type="Pfam" id="PF06144">
    <property type="entry name" value="DNA_pol3_delta"/>
    <property type="match status" value="1"/>
</dbReference>
<dbReference type="GO" id="GO:0003677">
    <property type="term" value="F:DNA binding"/>
    <property type="evidence" value="ECO:0007669"/>
    <property type="project" value="InterPro"/>
</dbReference>
<dbReference type="PANTHER" id="PTHR34388:SF1">
    <property type="entry name" value="DNA POLYMERASE III SUBUNIT DELTA"/>
    <property type="match status" value="1"/>
</dbReference>
<organism evidence="11 12">
    <name type="scientific">Candidatus Portnoybacteria bacterium RBG_19FT_COMBO_36_7</name>
    <dbReference type="NCBI Taxonomy" id="1801992"/>
    <lineage>
        <taxon>Bacteria</taxon>
        <taxon>Candidatus Portnoyibacteriota</taxon>
    </lineage>
</organism>
<dbReference type="AlphaFoldDB" id="A0A1G2F692"/>
<evidence type="ECO:0000259" key="10">
    <source>
        <dbReference type="Pfam" id="PF21694"/>
    </source>
</evidence>
<evidence type="ECO:0000256" key="6">
    <source>
        <dbReference type="ARBA" id="ARBA00022932"/>
    </source>
</evidence>
<feature type="domain" description="DNA polymerase III delta subunit-like C-terminal" evidence="10">
    <location>
        <begin position="196"/>
        <end position="312"/>
    </location>
</feature>
<dbReference type="Pfam" id="PF21694">
    <property type="entry name" value="DNA_pol3_delta_C"/>
    <property type="match status" value="1"/>
</dbReference>
<dbReference type="Gene3D" id="1.10.8.60">
    <property type="match status" value="1"/>
</dbReference>
<proteinExistence type="inferred from homology"/>
<dbReference type="InterPro" id="IPR010372">
    <property type="entry name" value="DNA_pol3_delta_N"/>
</dbReference>
<keyword evidence="4" id="KW-0548">Nucleotidyltransferase</keyword>
<evidence type="ECO:0000256" key="1">
    <source>
        <dbReference type="ARBA" id="ARBA00012417"/>
    </source>
</evidence>
<evidence type="ECO:0000259" key="9">
    <source>
        <dbReference type="Pfam" id="PF06144"/>
    </source>
</evidence>
<evidence type="ECO:0000256" key="8">
    <source>
        <dbReference type="ARBA" id="ARBA00049244"/>
    </source>
</evidence>
<dbReference type="GO" id="GO:0006261">
    <property type="term" value="P:DNA-templated DNA replication"/>
    <property type="evidence" value="ECO:0007669"/>
    <property type="project" value="TreeGrafter"/>
</dbReference>
<accession>A0A1G2F692</accession>
<dbReference type="SUPFAM" id="SSF52540">
    <property type="entry name" value="P-loop containing nucleoside triphosphate hydrolases"/>
    <property type="match status" value="1"/>
</dbReference>
<dbReference type="Gene3D" id="1.20.272.10">
    <property type="match status" value="1"/>
</dbReference>
<name>A0A1G2F692_9BACT</name>
<dbReference type="STRING" id="1801992.A2Y98_01535"/>
<dbReference type="GO" id="GO:0003887">
    <property type="term" value="F:DNA-directed DNA polymerase activity"/>
    <property type="evidence" value="ECO:0007669"/>
    <property type="project" value="UniProtKB-KW"/>
</dbReference>
<dbReference type="NCBIfam" id="TIGR01128">
    <property type="entry name" value="holA"/>
    <property type="match status" value="1"/>
</dbReference>
<dbReference type="EC" id="2.7.7.7" evidence="1"/>
<dbReference type="InterPro" id="IPR005790">
    <property type="entry name" value="DNA_polIII_delta"/>
</dbReference>
<dbReference type="Proteomes" id="UP000179099">
    <property type="component" value="Unassembled WGS sequence"/>
</dbReference>
<dbReference type="PANTHER" id="PTHR34388">
    <property type="entry name" value="DNA POLYMERASE III SUBUNIT DELTA"/>
    <property type="match status" value="1"/>
</dbReference>
<reference evidence="11 12" key="1">
    <citation type="journal article" date="2016" name="Nat. Commun.">
        <title>Thousands of microbial genomes shed light on interconnected biogeochemical processes in an aquifer system.</title>
        <authorList>
            <person name="Anantharaman K."/>
            <person name="Brown C.T."/>
            <person name="Hug L.A."/>
            <person name="Sharon I."/>
            <person name="Castelle C.J."/>
            <person name="Probst A.J."/>
            <person name="Thomas B.C."/>
            <person name="Singh A."/>
            <person name="Wilkins M.J."/>
            <person name="Karaoz U."/>
            <person name="Brodie E.L."/>
            <person name="Williams K.H."/>
            <person name="Hubbard S.S."/>
            <person name="Banfield J.F."/>
        </authorList>
    </citation>
    <scope>NUCLEOTIDE SEQUENCE [LARGE SCALE GENOMIC DNA]</scope>
</reference>
<feature type="domain" description="DNA polymerase III delta N-terminal" evidence="9">
    <location>
        <begin position="4"/>
        <end position="123"/>
    </location>
</feature>
<evidence type="ECO:0000256" key="7">
    <source>
        <dbReference type="ARBA" id="ARBA00034754"/>
    </source>
</evidence>
<evidence type="ECO:0000313" key="11">
    <source>
        <dbReference type="EMBL" id="OGZ33596.1"/>
    </source>
</evidence>
<dbReference type="InterPro" id="IPR027417">
    <property type="entry name" value="P-loop_NTPase"/>
</dbReference>
<evidence type="ECO:0000256" key="3">
    <source>
        <dbReference type="ARBA" id="ARBA00022679"/>
    </source>
</evidence>
<evidence type="ECO:0000256" key="2">
    <source>
        <dbReference type="ARBA" id="ARBA00017703"/>
    </source>
</evidence>
<comment type="catalytic activity">
    <reaction evidence="8">
        <text>DNA(n) + a 2'-deoxyribonucleoside 5'-triphosphate = DNA(n+1) + diphosphate</text>
        <dbReference type="Rhea" id="RHEA:22508"/>
        <dbReference type="Rhea" id="RHEA-COMP:17339"/>
        <dbReference type="Rhea" id="RHEA-COMP:17340"/>
        <dbReference type="ChEBI" id="CHEBI:33019"/>
        <dbReference type="ChEBI" id="CHEBI:61560"/>
        <dbReference type="ChEBI" id="CHEBI:173112"/>
        <dbReference type="EC" id="2.7.7.7"/>
    </reaction>
</comment>
<evidence type="ECO:0000256" key="5">
    <source>
        <dbReference type="ARBA" id="ARBA00022705"/>
    </source>
</evidence>